<dbReference type="PANTHER" id="PTHR33973">
    <property type="entry name" value="OS07G0153300 PROTEIN"/>
    <property type="match status" value="1"/>
</dbReference>
<evidence type="ECO:0008006" key="3">
    <source>
        <dbReference type="Google" id="ProtNLM"/>
    </source>
</evidence>
<dbReference type="AlphaFoldDB" id="A0A5C1E5E0"/>
<proteinExistence type="predicted"/>
<evidence type="ECO:0000313" key="1">
    <source>
        <dbReference type="EMBL" id="QEL64132.1"/>
    </source>
</evidence>
<name>A0A5C1E5E0_9RHOO</name>
<sequence length="295" mass="31918">MSNSAPLLAFGQVMHRRLAPRGHRFAYPVFYALLPMHRLDDWAAGYGRAFAVNRAGLLSLRFADYGRRDGSDPRSWVRELLAAHGLAAATAGGALWLQTFPRMVGYVFNPVSFWYCFDPAGALRAVVCEVSNTFGERHNYLAARPDHGPIAPGETLAATKVFHVSPFFPVSGGYRFRFHFPAVAGDGAGEGRWLSRIEYFDAAAPADGDAATATAASVAVADAAADPGATADRLHAALSGQARPLSQGLALSAFLRYPAQTLGVMARIHWHALQLWLKGVPFFKKPLPPPTETTR</sequence>
<keyword evidence="2" id="KW-1185">Reference proteome</keyword>
<dbReference type="Proteomes" id="UP000323671">
    <property type="component" value="Chromosome"/>
</dbReference>
<dbReference type="EMBL" id="CP022579">
    <property type="protein sequence ID" value="QEL64132.1"/>
    <property type="molecule type" value="Genomic_DNA"/>
</dbReference>
<accession>A0A5C1E5E0</accession>
<dbReference type="InterPro" id="IPR010775">
    <property type="entry name" value="DUF1365"/>
</dbReference>
<gene>
    <name evidence="1" type="ORF">OTERR_06560</name>
</gene>
<reference evidence="1 2" key="1">
    <citation type="submission" date="2017-07" db="EMBL/GenBank/DDBJ databases">
        <title>Complete genome sequence of Oryzomicrobium terrae TPP412.</title>
        <authorList>
            <person name="Chiu L.-W."/>
            <person name="Lo K.-J."/>
            <person name="Tsai Y.-M."/>
            <person name="Lin S.-S."/>
            <person name="Kuo C.-H."/>
            <person name="Liu C.-T."/>
        </authorList>
    </citation>
    <scope>NUCLEOTIDE SEQUENCE [LARGE SCALE GENOMIC DNA]</scope>
    <source>
        <strain evidence="1 2">TPP412</strain>
    </source>
</reference>
<dbReference type="Pfam" id="PF07103">
    <property type="entry name" value="DUF1365"/>
    <property type="match status" value="1"/>
</dbReference>
<organism evidence="1 2">
    <name type="scientific">Oryzomicrobium terrae</name>
    <dbReference type="NCBI Taxonomy" id="1735038"/>
    <lineage>
        <taxon>Bacteria</taxon>
        <taxon>Pseudomonadati</taxon>
        <taxon>Pseudomonadota</taxon>
        <taxon>Betaproteobacteria</taxon>
        <taxon>Rhodocyclales</taxon>
        <taxon>Rhodocyclaceae</taxon>
        <taxon>Oryzomicrobium</taxon>
    </lineage>
</organism>
<protein>
    <recommendedName>
        <fullName evidence="3">DUF1365 domain-containing protein</fullName>
    </recommendedName>
</protein>
<dbReference type="RefSeq" id="WP_149424856.1">
    <property type="nucleotide sequence ID" value="NZ_CP022579.1"/>
</dbReference>
<evidence type="ECO:0000313" key="2">
    <source>
        <dbReference type="Proteomes" id="UP000323671"/>
    </source>
</evidence>
<dbReference type="KEGG" id="otr:OTERR_06560"/>
<dbReference type="PANTHER" id="PTHR33973:SF4">
    <property type="entry name" value="OS07G0153300 PROTEIN"/>
    <property type="match status" value="1"/>
</dbReference>